<keyword evidence="2" id="KW-1185">Reference proteome</keyword>
<sequence>MKKFTSSIIFLVTIVCILSGCFKPTDKDLASVKGTYSIYSVGDYEVDVKLEEDLGLVNYIHSITLEKDYEYAKEVVPYLKIDKSKYNYFVFDSKGLIYETTDYGKLLRFLKDNPNPK</sequence>
<dbReference type="Proteomes" id="UP000626697">
    <property type="component" value="Unassembled WGS sequence"/>
</dbReference>
<name>A0ABR6CTH1_9BACI</name>
<organism evidence="1 2">
    <name type="scientific">Peribacillus huizhouensis</name>
    <dbReference type="NCBI Taxonomy" id="1501239"/>
    <lineage>
        <taxon>Bacteria</taxon>
        <taxon>Bacillati</taxon>
        <taxon>Bacillota</taxon>
        <taxon>Bacilli</taxon>
        <taxon>Bacillales</taxon>
        <taxon>Bacillaceae</taxon>
        <taxon>Peribacillus</taxon>
    </lineage>
</organism>
<dbReference type="PROSITE" id="PS51257">
    <property type="entry name" value="PROKAR_LIPOPROTEIN"/>
    <property type="match status" value="1"/>
</dbReference>
<reference evidence="1 2" key="1">
    <citation type="submission" date="2020-08" db="EMBL/GenBank/DDBJ databases">
        <title>Genomic Encyclopedia of Type Strains, Phase IV (KMG-IV): sequencing the most valuable type-strain genomes for metagenomic binning, comparative biology and taxonomic classification.</title>
        <authorList>
            <person name="Goeker M."/>
        </authorList>
    </citation>
    <scope>NUCLEOTIDE SEQUENCE [LARGE SCALE GENOMIC DNA]</scope>
    <source>
        <strain evidence="1 2">DSM 105481</strain>
    </source>
</reference>
<proteinExistence type="predicted"/>
<comment type="caution">
    <text evidence="1">The sequence shown here is derived from an EMBL/GenBank/DDBJ whole genome shotgun (WGS) entry which is preliminary data.</text>
</comment>
<evidence type="ECO:0000313" key="2">
    <source>
        <dbReference type="Proteomes" id="UP000626697"/>
    </source>
</evidence>
<protein>
    <recommendedName>
        <fullName evidence="3">Lipoprotein</fullName>
    </recommendedName>
</protein>
<evidence type="ECO:0000313" key="1">
    <source>
        <dbReference type="EMBL" id="MBA9027642.1"/>
    </source>
</evidence>
<gene>
    <name evidence="1" type="ORF">HNP81_002932</name>
</gene>
<evidence type="ECO:0008006" key="3">
    <source>
        <dbReference type="Google" id="ProtNLM"/>
    </source>
</evidence>
<dbReference type="RefSeq" id="WP_182503063.1">
    <property type="nucleotide sequence ID" value="NZ_JACJHX010000008.1"/>
</dbReference>
<accession>A0ABR6CTH1</accession>
<dbReference type="EMBL" id="JACJHX010000008">
    <property type="protein sequence ID" value="MBA9027642.1"/>
    <property type="molecule type" value="Genomic_DNA"/>
</dbReference>